<sequence length="271" mass="29764">MRTPEQDHASLEVELHKLEERYSWDDAPAAVKRRMRTIKNRLSAKKSREQAREYVDKLERSVRLLSDESDLLARRLAIVEAENKILQQVDDRRQSLAARSHGDNDDTNNSDNFTTTHARAIAPPASTVSNEEEGQDEPAVPSKPSLQLDALLFLLQTVAASRESCPSTPSPKPGGGPQTPGSARAPGLLTSRLLRLRAKLSKQLTKKKLSDSVLRSGKGQKAAASPKAKAMARRARVLRVLRVTRSLQRWQRASVPQATPSGGAAAEMVDA</sequence>
<feature type="domain" description="BZIP" evidence="3">
    <location>
        <begin position="30"/>
        <end position="88"/>
    </location>
</feature>
<dbReference type="SUPFAM" id="SSF57959">
    <property type="entry name" value="Leucine zipper domain"/>
    <property type="match status" value="1"/>
</dbReference>
<dbReference type="AlphaFoldDB" id="A0A6T8JE43"/>
<dbReference type="InterPro" id="IPR004827">
    <property type="entry name" value="bZIP"/>
</dbReference>
<protein>
    <recommendedName>
        <fullName evidence="3">BZIP domain-containing protein</fullName>
    </recommendedName>
</protein>
<gene>
    <name evidence="4" type="ORF">HAND1043_LOCUS7355</name>
</gene>
<evidence type="ECO:0000256" key="1">
    <source>
        <dbReference type="SAM" id="Coils"/>
    </source>
</evidence>
<feature type="region of interest" description="Disordered" evidence="2">
    <location>
        <begin position="92"/>
        <end position="143"/>
    </location>
</feature>
<feature type="region of interest" description="Disordered" evidence="2">
    <location>
        <begin position="162"/>
        <end position="185"/>
    </location>
</feature>
<evidence type="ECO:0000259" key="3">
    <source>
        <dbReference type="PROSITE" id="PS50217"/>
    </source>
</evidence>
<feature type="region of interest" description="Disordered" evidence="2">
    <location>
        <begin position="250"/>
        <end position="271"/>
    </location>
</feature>
<dbReference type="Gene3D" id="1.20.5.170">
    <property type="match status" value="1"/>
</dbReference>
<dbReference type="EMBL" id="HBFK01012274">
    <property type="protein sequence ID" value="CAD8740863.1"/>
    <property type="molecule type" value="Transcribed_RNA"/>
</dbReference>
<feature type="compositionally biased region" description="Basic and acidic residues" evidence="2">
    <location>
        <begin position="92"/>
        <end position="104"/>
    </location>
</feature>
<feature type="coiled-coil region" evidence="1">
    <location>
        <begin position="48"/>
        <end position="75"/>
    </location>
</feature>
<dbReference type="GO" id="GO:0003700">
    <property type="term" value="F:DNA-binding transcription factor activity"/>
    <property type="evidence" value="ECO:0007669"/>
    <property type="project" value="InterPro"/>
</dbReference>
<proteinExistence type="predicted"/>
<organism evidence="4">
    <name type="scientific">Hemiselmis andersenii</name>
    <name type="common">Cryptophyte alga</name>
    <dbReference type="NCBI Taxonomy" id="464988"/>
    <lineage>
        <taxon>Eukaryota</taxon>
        <taxon>Cryptophyceae</taxon>
        <taxon>Cryptomonadales</taxon>
        <taxon>Hemiselmidaceae</taxon>
        <taxon>Hemiselmis</taxon>
    </lineage>
</organism>
<feature type="region of interest" description="Disordered" evidence="2">
    <location>
        <begin position="206"/>
        <end position="230"/>
    </location>
</feature>
<evidence type="ECO:0000313" key="4">
    <source>
        <dbReference type="EMBL" id="CAD8740863.1"/>
    </source>
</evidence>
<reference evidence="4" key="1">
    <citation type="submission" date="2021-01" db="EMBL/GenBank/DDBJ databases">
        <authorList>
            <person name="Corre E."/>
            <person name="Pelletier E."/>
            <person name="Niang G."/>
            <person name="Scheremetjew M."/>
            <person name="Finn R."/>
            <person name="Kale V."/>
            <person name="Holt S."/>
            <person name="Cochrane G."/>
            <person name="Meng A."/>
            <person name="Brown T."/>
            <person name="Cohen L."/>
        </authorList>
    </citation>
    <scope>NUCLEOTIDE SEQUENCE</scope>
    <source>
        <strain evidence="4">CCMP441</strain>
    </source>
</reference>
<dbReference type="SMART" id="SM00338">
    <property type="entry name" value="BRLZ"/>
    <property type="match status" value="1"/>
</dbReference>
<feature type="compositionally biased region" description="Low complexity" evidence="2">
    <location>
        <begin position="107"/>
        <end position="116"/>
    </location>
</feature>
<keyword evidence="1" id="KW-0175">Coiled coil</keyword>
<name>A0A6T8JE43_HEMAN</name>
<dbReference type="PROSITE" id="PS50217">
    <property type="entry name" value="BZIP"/>
    <property type="match status" value="1"/>
</dbReference>
<accession>A0A6T8JE43</accession>
<evidence type="ECO:0000256" key="2">
    <source>
        <dbReference type="SAM" id="MobiDB-lite"/>
    </source>
</evidence>
<dbReference type="InterPro" id="IPR046347">
    <property type="entry name" value="bZIP_sf"/>
</dbReference>